<keyword evidence="3" id="KW-0240">DNA-directed RNA polymerase</keyword>
<evidence type="ECO:0000256" key="4">
    <source>
        <dbReference type="ARBA" id="ARBA00023163"/>
    </source>
</evidence>
<keyword evidence="5" id="KW-0539">Nucleus</keyword>
<dbReference type="GO" id="GO:0000428">
    <property type="term" value="C:DNA-directed RNA polymerase complex"/>
    <property type="evidence" value="ECO:0007669"/>
    <property type="project" value="UniProtKB-KW"/>
</dbReference>
<reference evidence="6 7" key="1">
    <citation type="submission" date="2024-04" db="EMBL/GenBank/DDBJ databases">
        <authorList>
            <person name="Rising A."/>
            <person name="Reimegard J."/>
            <person name="Sonavane S."/>
            <person name="Akerstrom W."/>
            <person name="Nylinder S."/>
            <person name="Hedman E."/>
            <person name="Kallberg Y."/>
        </authorList>
    </citation>
    <scope>NUCLEOTIDE SEQUENCE [LARGE SCALE GENOMIC DNA]</scope>
</reference>
<evidence type="ECO:0000313" key="7">
    <source>
        <dbReference type="Proteomes" id="UP001497382"/>
    </source>
</evidence>
<dbReference type="Pfam" id="PF06870">
    <property type="entry name" value="RNA_pol_I_A49"/>
    <property type="match status" value="1"/>
</dbReference>
<protein>
    <recommendedName>
        <fullName evidence="8">DNA-directed RNA polymerase</fullName>
    </recommendedName>
</protein>
<sequence>MAKSETKLLLQSNNKNLLPPVFLAEFSNADLKFKKRHSLQFQSYRSSEKNALSNPKKMLVASTDKLQYVGSNFESEMSKVTSSLLKVGVYNRRTRQFKLHDADFFHLKPLLKCRVDVNNSQKSWSEKTQDLALTFGSKNRKRVISSRLKYESAANDTISHDKVQSSISSETTITEENKEECQIIPPQNKNANRVDEIYNIYDVIPKGDYDCLDTEAKIFMNVTRENLQLLRNDAKYCEFILHFLEVRFQNLSLHTAKLLCYLNYMTVLIKTTYKELKRKDPFPDIPQPYKSSLMEKYLVNRSLPQRMKDKILSHAMVLALTINNYYIDGKLLASSTHVPMTRIVLVAYSLGCHVKDRKAEGTKLIELTLPLFKYEPKGKQRK</sequence>
<name>A0AAV1Z0N0_9ARAC</name>
<dbReference type="AlphaFoldDB" id="A0AAV1Z0N0"/>
<keyword evidence="4" id="KW-0804">Transcription</keyword>
<evidence type="ECO:0000256" key="1">
    <source>
        <dbReference type="ARBA" id="ARBA00004604"/>
    </source>
</evidence>
<dbReference type="InterPro" id="IPR009668">
    <property type="entry name" value="RNA_pol-assoc_fac_A49-like"/>
</dbReference>
<dbReference type="PANTHER" id="PTHR14440">
    <property type="entry name" value="DNA-DIRECTED RNA POLYMERASE I SUBUNIT RPA49"/>
    <property type="match status" value="1"/>
</dbReference>
<evidence type="ECO:0000256" key="3">
    <source>
        <dbReference type="ARBA" id="ARBA00022478"/>
    </source>
</evidence>
<dbReference type="GO" id="GO:0006351">
    <property type="term" value="P:DNA-templated transcription"/>
    <property type="evidence" value="ECO:0007669"/>
    <property type="project" value="InterPro"/>
</dbReference>
<dbReference type="Proteomes" id="UP001497382">
    <property type="component" value="Unassembled WGS sequence"/>
</dbReference>
<evidence type="ECO:0008006" key="8">
    <source>
        <dbReference type="Google" id="ProtNLM"/>
    </source>
</evidence>
<evidence type="ECO:0000313" key="6">
    <source>
        <dbReference type="EMBL" id="CAL1265008.1"/>
    </source>
</evidence>
<proteinExistence type="inferred from homology"/>
<evidence type="ECO:0000256" key="2">
    <source>
        <dbReference type="ARBA" id="ARBA00009430"/>
    </source>
</evidence>
<gene>
    <name evidence="6" type="ORF">LARSCL_LOCUS2284</name>
</gene>
<dbReference type="EMBL" id="CAXIEN010000015">
    <property type="protein sequence ID" value="CAL1265008.1"/>
    <property type="molecule type" value="Genomic_DNA"/>
</dbReference>
<comment type="similarity">
    <text evidence="2">Belongs to the eukaryotic RPA49/POLR1E RNA polymerase subunit family.</text>
</comment>
<keyword evidence="7" id="KW-1185">Reference proteome</keyword>
<comment type="subcellular location">
    <subcellularLocation>
        <location evidence="1">Nucleus</location>
        <location evidence="1">Nucleolus</location>
    </subcellularLocation>
</comment>
<organism evidence="6 7">
    <name type="scientific">Larinioides sclopetarius</name>
    <dbReference type="NCBI Taxonomy" id="280406"/>
    <lineage>
        <taxon>Eukaryota</taxon>
        <taxon>Metazoa</taxon>
        <taxon>Ecdysozoa</taxon>
        <taxon>Arthropoda</taxon>
        <taxon>Chelicerata</taxon>
        <taxon>Arachnida</taxon>
        <taxon>Araneae</taxon>
        <taxon>Araneomorphae</taxon>
        <taxon>Entelegynae</taxon>
        <taxon>Araneoidea</taxon>
        <taxon>Araneidae</taxon>
        <taxon>Larinioides</taxon>
    </lineage>
</organism>
<evidence type="ECO:0000256" key="5">
    <source>
        <dbReference type="ARBA" id="ARBA00023242"/>
    </source>
</evidence>
<accession>A0AAV1Z0N0</accession>
<dbReference type="GO" id="GO:0005730">
    <property type="term" value="C:nucleolus"/>
    <property type="evidence" value="ECO:0007669"/>
    <property type="project" value="UniProtKB-SubCell"/>
</dbReference>
<comment type="caution">
    <text evidence="6">The sequence shown here is derived from an EMBL/GenBank/DDBJ whole genome shotgun (WGS) entry which is preliminary data.</text>
</comment>
<dbReference type="GO" id="GO:0003677">
    <property type="term" value="F:DNA binding"/>
    <property type="evidence" value="ECO:0007669"/>
    <property type="project" value="InterPro"/>
</dbReference>